<sequence length="436" mass="45980">MADLAPGAGGAAERALSEGGEIESLGELQPGSPGLGGSDGSEIVEIVHPDDDEDYEITEGEEEDVEEESSDGEGGPSGQGFGAAAEGAGQEGITLYIPGIGNVPLSSLGSLTQQLRRGPGRPAAQQDPAEKSWSSLTQLPEATQDASSTVNSLLGERAATVSSFQPTGLKPVVYTRTLPDGFALRLIDTPSPLERDAVSRARLEEIAAAVDQAGGGVDATLFLDRLDAYAPDRADGDLVDALTAFFGVQLWDRAVIGLTRATEAAPPPGEAFATWVAARTRQVEALIAGANEAGEKLVPGEVAWVTRLYQELAYLVATTGAPPFVPDLAAAERAANPDRRRKWLIPLVIALQIGAKLVLDRVMEMDEAEGDEDGPFDKETREARKRALRERKKAARAASKDLKLNKAAAKSELEQLLDASDEVDGDSDDEDYPSEP</sequence>
<evidence type="ECO:0000313" key="4">
    <source>
        <dbReference type="EMBL" id="KAK2079888.1"/>
    </source>
</evidence>
<accession>A0AAD9ILN7</accession>
<feature type="region of interest" description="Disordered" evidence="2">
    <location>
        <begin position="1"/>
        <end position="85"/>
    </location>
</feature>
<feature type="region of interest" description="Disordered" evidence="2">
    <location>
        <begin position="413"/>
        <end position="436"/>
    </location>
</feature>
<feature type="compositionally biased region" description="Acidic residues" evidence="2">
    <location>
        <begin position="419"/>
        <end position="436"/>
    </location>
</feature>
<feature type="region of interest" description="Disordered" evidence="2">
    <location>
        <begin position="367"/>
        <end position="390"/>
    </location>
</feature>
<dbReference type="Proteomes" id="UP001255856">
    <property type="component" value="Unassembled WGS sequence"/>
</dbReference>
<organism evidence="4 5">
    <name type="scientific">Prototheca wickerhamii</name>
    <dbReference type="NCBI Taxonomy" id="3111"/>
    <lineage>
        <taxon>Eukaryota</taxon>
        <taxon>Viridiplantae</taxon>
        <taxon>Chlorophyta</taxon>
        <taxon>core chlorophytes</taxon>
        <taxon>Trebouxiophyceae</taxon>
        <taxon>Chlorellales</taxon>
        <taxon>Chlorellaceae</taxon>
        <taxon>Prototheca</taxon>
    </lineage>
</organism>
<evidence type="ECO:0000256" key="2">
    <source>
        <dbReference type="SAM" id="MobiDB-lite"/>
    </source>
</evidence>
<dbReference type="SUPFAM" id="SSF52540">
    <property type="entry name" value="P-loop containing nucleoside triphosphate hydrolases"/>
    <property type="match status" value="1"/>
</dbReference>
<name>A0AAD9ILN7_PROWI</name>
<dbReference type="InterPro" id="IPR006703">
    <property type="entry name" value="G_AIG1"/>
</dbReference>
<feature type="compositionally biased region" description="Low complexity" evidence="2">
    <location>
        <begin position="17"/>
        <end position="32"/>
    </location>
</feature>
<keyword evidence="1" id="KW-0547">Nucleotide-binding</keyword>
<proteinExistence type="predicted"/>
<gene>
    <name evidence="4" type="ORF">QBZ16_002283</name>
</gene>
<reference evidence="4" key="1">
    <citation type="submission" date="2021-01" db="EMBL/GenBank/DDBJ databases">
        <authorList>
            <person name="Eckstrom K.M.E."/>
        </authorList>
    </citation>
    <scope>NUCLEOTIDE SEQUENCE</scope>
    <source>
        <strain evidence="4">UVCC 0001</strain>
    </source>
</reference>
<feature type="compositionally biased region" description="Acidic residues" evidence="2">
    <location>
        <begin position="50"/>
        <end position="71"/>
    </location>
</feature>
<dbReference type="GO" id="GO:0005525">
    <property type="term" value="F:GTP binding"/>
    <property type="evidence" value="ECO:0007669"/>
    <property type="project" value="InterPro"/>
</dbReference>
<feature type="region of interest" description="Disordered" evidence="2">
    <location>
        <begin position="113"/>
        <end position="135"/>
    </location>
</feature>
<evidence type="ECO:0000313" key="5">
    <source>
        <dbReference type="Proteomes" id="UP001255856"/>
    </source>
</evidence>
<dbReference type="Pfam" id="PF04548">
    <property type="entry name" value="AIG1"/>
    <property type="match status" value="1"/>
</dbReference>
<feature type="compositionally biased region" description="Gly residues" evidence="2">
    <location>
        <begin position="72"/>
        <end position="81"/>
    </location>
</feature>
<evidence type="ECO:0000256" key="1">
    <source>
        <dbReference type="ARBA" id="ARBA00022741"/>
    </source>
</evidence>
<dbReference type="Gene3D" id="3.40.50.300">
    <property type="entry name" value="P-loop containing nucleotide triphosphate hydrolases"/>
    <property type="match status" value="1"/>
</dbReference>
<dbReference type="EMBL" id="JASFZW010000002">
    <property type="protein sequence ID" value="KAK2079888.1"/>
    <property type="molecule type" value="Genomic_DNA"/>
</dbReference>
<comment type="caution">
    <text evidence="4">The sequence shown here is derived from an EMBL/GenBank/DDBJ whole genome shotgun (WGS) entry which is preliminary data.</text>
</comment>
<feature type="domain" description="AIG1-type G" evidence="3">
    <location>
        <begin position="147"/>
        <end position="265"/>
    </location>
</feature>
<protein>
    <recommendedName>
        <fullName evidence="3">AIG1-type G domain-containing protein</fullName>
    </recommendedName>
</protein>
<dbReference type="InterPro" id="IPR027417">
    <property type="entry name" value="P-loop_NTPase"/>
</dbReference>
<dbReference type="AlphaFoldDB" id="A0AAD9ILN7"/>
<evidence type="ECO:0000259" key="3">
    <source>
        <dbReference type="Pfam" id="PF04548"/>
    </source>
</evidence>
<keyword evidence="5" id="KW-1185">Reference proteome</keyword>